<feature type="region of interest" description="Disordered" evidence="6">
    <location>
        <begin position="409"/>
        <end position="457"/>
    </location>
</feature>
<feature type="compositionally biased region" description="Low complexity" evidence="6">
    <location>
        <begin position="300"/>
        <end position="318"/>
    </location>
</feature>
<comment type="caution">
    <text evidence="9">The sequence shown here is derived from an EMBL/GenBank/DDBJ whole genome shotgun (WGS) entry which is preliminary data.</text>
</comment>
<evidence type="ECO:0000256" key="1">
    <source>
        <dbReference type="ARBA" id="ARBA00022723"/>
    </source>
</evidence>
<organism evidence="9 10">
    <name type="scientific">Tigriopus californicus</name>
    <name type="common">Marine copepod</name>
    <dbReference type="NCBI Taxonomy" id="6832"/>
    <lineage>
        <taxon>Eukaryota</taxon>
        <taxon>Metazoa</taxon>
        <taxon>Ecdysozoa</taxon>
        <taxon>Arthropoda</taxon>
        <taxon>Crustacea</taxon>
        <taxon>Multicrustacea</taxon>
        <taxon>Hexanauplia</taxon>
        <taxon>Copepoda</taxon>
        <taxon>Harpacticoida</taxon>
        <taxon>Harpacticidae</taxon>
        <taxon>Tigriopus</taxon>
    </lineage>
</organism>
<keyword evidence="3 5" id="KW-0862">Zinc</keyword>
<evidence type="ECO:0000256" key="5">
    <source>
        <dbReference type="PROSITE-ProRule" id="PRU00723"/>
    </source>
</evidence>
<dbReference type="STRING" id="6832.A0A553PP02"/>
<feature type="compositionally biased region" description="Low complexity" evidence="6">
    <location>
        <begin position="833"/>
        <end position="842"/>
    </location>
</feature>
<feature type="domain" description="C3H1-type" evidence="7">
    <location>
        <begin position="16"/>
        <end position="42"/>
    </location>
</feature>
<feature type="compositionally biased region" description="Low complexity" evidence="6">
    <location>
        <begin position="183"/>
        <end position="222"/>
    </location>
</feature>
<evidence type="ECO:0000259" key="8">
    <source>
        <dbReference type="PROSITE" id="PS51058"/>
    </source>
</evidence>
<keyword evidence="1 5" id="KW-0479">Metal-binding</keyword>
<feature type="compositionally biased region" description="Low complexity" evidence="6">
    <location>
        <begin position="775"/>
        <end position="811"/>
    </location>
</feature>
<feature type="compositionally biased region" description="Low complexity" evidence="6">
    <location>
        <begin position="149"/>
        <end position="166"/>
    </location>
</feature>
<dbReference type="PROSITE" id="PS50103">
    <property type="entry name" value="ZF_C3H1"/>
    <property type="match status" value="2"/>
</dbReference>
<proteinExistence type="predicted"/>
<feature type="domain" description="C3H1-type" evidence="7">
    <location>
        <begin position="72"/>
        <end position="100"/>
    </location>
</feature>
<dbReference type="InterPro" id="IPR011051">
    <property type="entry name" value="RmlC_Cupin_sf"/>
</dbReference>
<evidence type="ECO:0000256" key="2">
    <source>
        <dbReference type="ARBA" id="ARBA00022771"/>
    </source>
</evidence>
<evidence type="ECO:0000256" key="6">
    <source>
        <dbReference type="SAM" id="MobiDB-lite"/>
    </source>
</evidence>
<feature type="compositionally biased region" description="Acidic residues" evidence="6">
    <location>
        <begin position="493"/>
        <end position="507"/>
    </location>
</feature>
<feature type="compositionally biased region" description="Pro residues" evidence="6">
    <location>
        <begin position="167"/>
        <end position="178"/>
    </location>
</feature>
<reference evidence="9 10" key="1">
    <citation type="journal article" date="2018" name="Nat. Ecol. Evol.">
        <title>Genomic signatures of mitonuclear coevolution across populations of Tigriopus californicus.</title>
        <authorList>
            <person name="Barreto F.S."/>
            <person name="Watson E.T."/>
            <person name="Lima T.G."/>
            <person name="Willett C.S."/>
            <person name="Edmands S."/>
            <person name="Li W."/>
            <person name="Burton R.S."/>
        </authorList>
    </citation>
    <scope>NUCLEOTIDE SEQUENCE [LARGE SCALE GENOMIC DNA]</scope>
    <source>
        <strain evidence="9 10">San Diego</strain>
    </source>
</reference>
<dbReference type="InterPro" id="IPR014710">
    <property type="entry name" value="RmlC-like_jellyroll"/>
</dbReference>
<dbReference type="InterPro" id="IPR051425">
    <property type="entry name" value="Formin_Homology"/>
</dbReference>
<dbReference type="Gene3D" id="2.60.120.10">
    <property type="entry name" value="Jelly Rolls"/>
    <property type="match status" value="1"/>
</dbReference>
<dbReference type="GO" id="GO:0008270">
    <property type="term" value="F:zinc ion binding"/>
    <property type="evidence" value="ECO:0007669"/>
    <property type="project" value="UniProtKB-KW"/>
</dbReference>
<feature type="region of interest" description="Disordered" evidence="6">
    <location>
        <begin position="41"/>
        <end position="77"/>
    </location>
</feature>
<evidence type="ECO:0008006" key="11">
    <source>
        <dbReference type="Google" id="ProtNLM"/>
    </source>
</evidence>
<evidence type="ECO:0000256" key="4">
    <source>
        <dbReference type="PROSITE-ProRule" id="PRU00509"/>
    </source>
</evidence>
<feature type="compositionally biased region" description="Polar residues" evidence="6">
    <location>
        <begin position="920"/>
        <end position="931"/>
    </location>
</feature>
<dbReference type="SUPFAM" id="SSF51182">
    <property type="entry name" value="RmlC-like cupins"/>
    <property type="match status" value="1"/>
</dbReference>
<feature type="region of interest" description="Disordered" evidence="6">
    <location>
        <begin position="93"/>
        <end position="318"/>
    </location>
</feature>
<gene>
    <name evidence="9" type="ORF">TCAL_02262</name>
</gene>
<dbReference type="InterPro" id="IPR025974">
    <property type="entry name" value="Mif2/CENP-C_cupin"/>
</dbReference>
<feature type="region of interest" description="Disordered" evidence="6">
    <location>
        <begin position="484"/>
        <end position="572"/>
    </location>
</feature>
<feature type="region of interest" description="Disordered" evidence="6">
    <location>
        <begin position="1066"/>
        <end position="1087"/>
    </location>
</feature>
<feature type="zinc finger region" description="C3H1-type" evidence="5">
    <location>
        <begin position="72"/>
        <end position="100"/>
    </location>
</feature>
<accession>A0A553PP02</accession>
<feature type="compositionally biased region" description="Acidic residues" evidence="6">
    <location>
        <begin position="516"/>
        <end position="529"/>
    </location>
</feature>
<evidence type="ECO:0000313" key="10">
    <source>
        <dbReference type="Proteomes" id="UP000318571"/>
    </source>
</evidence>
<protein>
    <recommendedName>
        <fullName evidence="11">CXXC-type domain-containing protein</fullName>
    </recommendedName>
</protein>
<sequence length="1087" mass="115146">MASVTPTATPSASSGTSSERICQFFLRGRCQRENCEFKHDPARLQSGSGAHPHPATSGPSVKPEGEGAGESAPPREMCREFAAKKTCRFKAGCRFGHDEEKAGEGGGDDKGAGPKRTVSRDWDDESLVRKGGGESDDDESIASGFTEVAPSSSTTAAATPATAAGEMPPPTAIPAPDPPTEEASSPTAPATRRAAAVAAATPDTPTTSTPSTPVVVASKSAPTEPAPKAIRRDAQGFEKFDDYFSDSEKEDTPQKKPVEAAAATEEASLESMDISAEQTPTSVRDKAKATPIRETRATRGKTAAATTETPTTTTAPASAVSVVAEGTVVNDEETIENIGNFLATDASSVTGGESTPADGTDPLVVAKKSTDTNAKELVSLIFGQDEKSPKKKAIPQDDSIYDLEIDGEDFESDRAGPGSIMDNGKSQQVKNGRSSTPMATSTPHARRVAAAGAAGGSDIQSKEMLAKKEGVTKIGNNMYFYSGPKKEVRTGGEDDDEEDEYYEDEDGPILMTRDNGDDEDGNNIDEDDDYSFRHAEFESDQFSPRGGHSKRGGKKYSTGRKQHRTNYVYGARSTASKTRRCGECEGCNRDDCQKCDPCKDKPKFGGHGTKKQACIYRVCMWKNPGGATRLRETGTAVRSRGRPRGSGRGRSDGIPKGTPVTPEVARSMVSKVSGTTPTPTSSTPSGRGRRGRKSISVISPAPGQKPKDEDLPKFDPDKFKPGYTPPVVKKGDEEYVVVVTGVKDTGLCGKYWADMDNLPKRRTRKSLAEEEEKAAAAAGAAAGAVPSAPSSTTSSSSSTTTTAKKADTPAGRKGKRAAEPDETAAAEEPPTKKGPQAKAVPPKAKKSQEKTRADDEESLMSVQVVHNDHEQTQEDERQAQAEMHFGPGAKAAKTAKTASASASVPPPPVQMPPGVVSALGGTTPSDPQQRTVPCVADTSTHKEVVVECFAPYDDHRWVNIGKERDGMAPDAVQYARALRPPYHLLSFLRIKGYSTKGMSCTDKNTMVFVVLEGEITVVLHTTQFNAKKGDSFYIPPKNYYNLINQKAREAELSLIQFQYDGPLPTVSAASQSGTPKGGAAPPPAASS</sequence>
<feature type="region of interest" description="Disordered" evidence="6">
    <location>
        <begin position="889"/>
        <end position="932"/>
    </location>
</feature>
<feature type="domain" description="CXXC-type" evidence="8">
    <location>
        <begin position="574"/>
        <end position="620"/>
    </location>
</feature>
<evidence type="ECO:0000313" key="9">
    <source>
        <dbReference type="EMBL" id="TRY79414.1"/>
    </source>
</evidence>
<feature type="compositionally biased region" description="Basic and acidic residues" evidence="6">
    <location>
        <begin position="283"/>
        <end position="297"/>
    </location>
</feature>
<feature type="region of interest" description="Disordered" evidence="6">
    <location>
        <begin position="749"/>
        <end position="858"/>
    </location>
</feature>
<dbReference type="Gene3D" id="4.10.1000.10">
    <property type="entry name" value="Zinc finger, CCCH-type"/>
    <property type="match status" value="1"/>
</dbReference>
<evidence type="ECO:0000259" key="7">
    <source>
        <dbReference type="PROSITE" id="PS50103"/>
    </source>
</evidence>
<name>A0A553PP02_TIGCA</name>
<dbReference type="OMA" id="HRWVNIG"/>
<dbReference type="PANTHER" id="PTHR45725">
    <property type="entry name" value="FORMIN HOMOLOGY 2 FAMILY MEMBER"/>
    <property type="match status" value="1"/>
</dbReference>
<evidence type="ECO:0000256" key="3">
    <source>
        <dbReference type="ARBA" id="ARBA00022833"/>
    </source>
</evidence>
<feature type="compositionally biased region" description="Low complexity" evidence="6">
    <location>
        <begin position="669"/>
        <end position="686"/>
    </location>
</feature>
<dbReference type="SMART" id="SM00356">
    <property type="entry name" value="ZnF_C3H1"/>
    <property type="match status" value="2"/>
</dbReference>
<feature type="compositionally biased region" description="Basic residues" evidence="6">
    <location>
        <begin position="547"/>
        <end position="564"/>
    </location>
</feature>
<dbReference type="Proteomes" id="UP000318571">
    <property type="component" value="Chromosome 6"/>
</dbReference>
<feature type="compositionally biased region" description="Low complexity" evidence="6">
    <location>
        <begin position="889"/>
        <end position="903"/>
    </location>
</feature>
<keyword evidence="10" id="KW-1185">Reference proteome</keyword>
<dbReference type="PROSITE" id="PS51058">
    <property type="entry name" value="ZF_CXXC"/>
    <property type="match status" value="1"/>
</dbReference>
<dbReference type="InterPro" id="IPR002857">
    <property type="entry name" value="Znf_CXXC"/>
</dbReference>
<dbReference type="Pfam" id="PF11699">
    <property type="entry name" value="CENP-C_C"/>
    <property type="match status" value="1"/>
</dbReference>
<dbReference type="Pfam" id="PF02008">
    <property type="entry name" value="zf-CXXC"/>
    <property type="match status" value="1"/>
</dbReference>
<feature type="compositionally biased region" description="Basic and acidic residues" evidence="6">
    <location>
        <begin position="95"/>
        <end position="133"/>
    </location>
</feature>
<feature type="region of interest" description="Disordered" evidence="6">
    <location>
        <begin position="625"/>
        <end position="734"/>
    </location>
</feature>
<feature type="compositionally biased region" description="Basic and acidic residues" evidence="6">
    <location>
        <begin position="230"/>
        <end position="258"/>
    </location>
</feature>
<dbReference type="PANTHER" id="PTHR45725:SF18">
    <property type="entry name" value="ORC1-LIKE AAA ATPASE DOMAIN-CONTAINING PROTEIN"/>
    <property type="match status" value="1"/>
</dbReference>
<feature type="compositionally biased region" description="Basic and acidic residues" evidence="6">
    <location>
        <begin position="705"/>
        <end position="720"/>
    </location>
</feature>
<dbReference type="AlphaFoldDB" id="A0A553PP02"/>
<dbReference type="InterPro" id="IPR000571">
    <property type="entry name" value="Znf_CCCH"/>
</dbReference>
<keyword evidence="2 4" id="KW-0863">Zinc-finger</keyword>
<feature type="zinc finger region" description="C3H1-type" evidence="5">
    <location>
        <begin position="16"/>
        <end position="42"/>
    </location>
</feature>
<dbReference type="EMBL" id="VCGU01000002">
    <property type="protein sequence ID" value="TRY79414.1"/>
    <property type="molecule type" value="Genomic_DNA"/>
</dbReference>
<dbReference type="GO" id="GO:0003677">
    <property type="term" value="F:DNA binding"/>
    <property type="evidence" value="ECO:0007669"/>
    <property type="project" value="InterPro"/>
</dbReference>
<feature type="compositionally biased region" description="Polar residues" evidence="6">
    <location>
        <begin position="424"/>
        <end position="443"/>
    </location>
</feature>